<evidence type="ECO:0000313" key="11">
    <source>
        <dbReference type="EMBL" id="SVC77546.1"/>
    </source>
</evidence>
<evidence type="ECO:0000256" key="7">
    <source>
        <dbReference type="ARBA" id="ARBA00023077"/>
    </source>
</evidence>
<dbReference type="GO" id="GO:0009279">
    <property type="term" value="C:cell outer membrane"/>
    <property type="evidence" value="ECO:0007669"/>
    <property type="project" value="UniProtKB-SubCell"/>
</dbReference>
<dbReference type="AlphaFoldDB" id="A0A382PWE6"/>
<dbReference type="EMBL" id="UINC01110199">
    <property type="protein sequence ID" value="SVC77546.1"/>
    <property type="molecule type" value="Genomic_DNA"/>
</dbReference>
<sequence length="339" mass="37317">FDRTNSQRYIVNHPGADTLKGIAKGVPGYPDGAVPETQAYRLAQQALGFTGVDTTKGRVGNDKEFIPKISVKYNLNDDAMIYGLYTKGYRPGGVNRSRGDPFFPNAYGPDIMENNEIGYKSSFADGRGRLNVIGYHMEWSEYQLEQVDPSQVPCDANGNAVDFGDPSVAPSVKTPGVCGQPWQNLVANTGKAHITGVNLEMDYRVSERFSFGFNMEMKEAETDEDETGIVETGLQLPLSADTKGAIWMDYVWPTGQFGADHGFMRFQYSKQGAIWNNLDGGSPADAMNPRQRVPGYAIADARIGLQGEDWEFSVFINNLLDERAAYTYSGGQFLWGMGS</sequence>
<dbReference type="PANTHER" id="PTHR32552">
    <property type="entry name" value="FERRICHROME IRON RECEPTOR-RELATED"/>
    <property type="match status" value="1"/>
</dbReference>
<feature type="non-terminal residue" evidence="11">
    <location>
        <position position="1"/>
    </location>
</feature>
<evidence type="ECO:0000256" key="2">
    <source>
        <dbReference type="ARBA" id="ARBA00022448"/>
    </source>
</evidence>
<keyword evidence="5" id="KW-0408">Iron</keyword>
<keyword evidence="7" id="KW-0798">TonB box</keyword>
<evidence type="ECO:0000256" key="9">
    <source>
        <dbReference type="ARBA" id="ARBA00023237"/>
    </source>
</evidence>
<dbReference type="GO" id="GO:0006826">
    <property type="term" value="P:iron ion transport"/>
    <property type="evidence" value="ECO:0007669"/>
    <property type="project" value="UniProtKB-KW"/>
</dbReference>
<organism evidence="11">
    <name type="scientific">marine metagenome</name>
    <dbReference type="NCBI Taxonomy" id="408172"/>
    <lineage>
        <taxon>unclassified sequences</taxon>
        <taxon>metagenomes</taxon>
        <taxon>ecological metagenomes</taxon>
    </lineage>
</organism>
<dbReference type="SUPFAM" id="SSF56935">
    <property type="entry name" value="Porins"/>
    <property type="match status" value="1"/>
</dbReference>
<gene>
    <name evidence="11" type="ORF">METZ01_LOCUS330400</name>
</gene>
<protein>
    <recommendedName>
        <fullName evidence="10">TonB-dependent receptor-like beta-barrel domain-containing protein</fullName>
    </recommendedName>
</protein>
<evidence type="ECO:0000256" key="4">
    <source>
        <dbReference type="ARBA" id="ARBA00022692"/>
    </source>
</evidence>
<keyword evidence="4" id="KW-0812">Transmembrane</keyword>
<feature type="domain" description="TonB-dependent receptor-like beta-barrel" evidence="10">
    <location>
        <begin position="57"/>
        <end position="319"/>
    </location>
</feature>
<evidence type="ECO:0000256" key="8">
    <source>
        <dbReference type="ARBA" id="ARBA00023136"/>
    </source>
</evidence>
<proteinExistence type="predicted"/>
<dbReference type="PANTHER" id="PTHR32552:SF81">
    <property type="entry name" value="TONB-DEPENDENT OUTER MEMBRANE RECEPTOR"/>
    <property type="match status" value="1"/>
</dbReference>
<keyword evidence="8" id="KW-0472">Membrane</keyword>
<comment type="subcellular location">
    <subcellularLocation>
        <location evidence="1">Cell outer membrane</location>
        <topology evidence="1">Multi-pass membrane protein</topology>
    </subcellularLocation>
</comment>
<dbReference type="InterPro" id="IPR000531">
    <property type="entry name" value="Beta-barrel_TonB"/>
</dbReference>
<keyword evidence="9" id="KW-0998">Cell outer membrane</keyword>
<dbReference type="InterPro" id="IPR039426">
    <property type="entry name" value="TonB-dep_rcpt-like"/>
</dbReference>
<reference evidence="11" key="1">
    <citation type="submission" date="2018-05" db="EMBL/GenBank/DDBJ databases">
        <authorList>
            <person name="Lanie J.A."/>
            <person name="Ng W.-L."/>
            <person name="Kazmierczak K.M."/>
            <person name="Andrzejewski T.M."/>
            <person name="Davidsen T.M."/>
            <person name="Wayne K.J."/>
            <person name="Tettelin H."/>
            <person name="Glass J.I."/>
            <person name="Rusch D."/>
            <person name="Podicherti R."/>
            <person name="Tsui H.-C.T."/>
            <person name="Winkler M.E."/>
        </authorList>
    </citation>
    <scope>NUCLEOTIDE SEQUENCE</scope>
</reference>
<feature type="non-terminal residue" evidence="11">
    <location>
        <position position="339"/>
    </location>
</feature>
<evidence type="ECO:0000256" key="1">
    <source>
        <dbReference type="ARBA" id="ARBA00004571"/>
    </source>
</evidence>
<accession>A0A382PWE6</accession>
<keyword evidence="2" id="KW-0813">Transport</keyword>
<keyword evidence="3" id="KW-0410">Iron transport</keyword>
<evidence type="ECO:0000259" key="10">
    <source>
        <dbReference type="Pfam" id="PF00593"/>
    </source>
</evidence>
<keyword evidence="6" id="KW-0406">Ion transport</keyword>
<dbReference type="Pfam" id="PF00593">
    <property type="entry name" value="TonB_dep_Rec_b-barrel"/>
    <property type="match status" value="1"/>
</dbReference>
<evidence type="ECO:0000256" key="6">
    <source>
        <dbReference type="ARBA" id="ARBA00023065"/>
    </source>
</evidence>
<dbReference type="InterPro" id="IPR036942">
    <property type="entry name" value="Beta-barrel_TonB_sf"/>
</dbReference>
<evidence type="ECO:0000256" key="5">
    <source>
        <dbReference type="ARBA" id="ARBA00023004"/>
    </source>
</evidence>
<dbReference type="Gene3D" id="2.40.170.20">
    <property type="entry name" value="TonB-dependent receptor, beta-barrel domain"/>
    <property type="match status" value="1"/>
</dbReference>
<evidence type="ECO:0000256" key="3">
    <source>
        <dbReference type="ARBA" id="ARBA00022496"/>
    </source>
</evidence>
<name>A0A382PWE6_9ZZZZ</name>